<keyword evidence="8" id="KW-1185">Reference proteome</keyword>
<organism evidence="7 8">
    <name type="scientific">Exophiala xenobiotica</name>
    <dbReference type="NCBI Taxonomy" id="348802"/>
    <lineage>
        <taxon>Eukaryota</taxon>
        <taxon>Fungi</taxon>
        <taxon>Dikarya</taxon>
        <taxon>Ascomycota</taxon>
        <taxon>Pezizomycotina</taxon>
        <taxon>Eurotiomycetes</taxon>
        <taxon>Chaetothyriomycetidae</taxon>
        <taxon>Chaetothyriales</taxon>
        <taxon>Herpotrichiellaceae</taxon>
        <taxon>Exophiala</taxon>
    </lineage>
</organism>
<dbReference type="PIRSF" id="PIRSF000332">
    <property type="entry name" value="FMO"/>
    <property type="match status" value="1"/>
</dbReference>
<proteinExistence type="inferred from homology"/>
<evidence type="ECO:0000256" key="2">
    <source>
        <dbReference type="ARBA" id="ARBA00022630"/>
    </source>
</evidence>
<evidence type="ECO:0000256" key="3">
    <source>
        <dbReference type="ARBA" id="ARBA00022827"/>
    </source>
</evidence>
<dbReference type="SUPFAM" id="SSF51905">
    <property type="entry name" value="FAD/NAD(P)-binding domain"/>
    <property type="match status" value="2"/>
</dbReference>
<dbReference type="InterPro" id="IPR050346">
    <property type="entry name" value="FMO-like"/>
</dbReference>
<dbReference type="GO" id="GO:0050661">
    <property type="term" value="F:NADP binding"/>
    <property type="evidence" value="ECO:0007669"/>
    <property type="project" value="InterPro"/>
</dbReference>
<evidence type="ECO:0000256" key="1">
    <source>
        <dbReference type="ARBA" id="ARBA00009183"/>
    </source>
</evidence>
<dbReference type="RefSeq" id="XP_013321432.1">
    <property type="nucleotide sequence ID" value="XM_013465978.1"/>
</dbReference>
<dbReference type="Gene3D" id="3.50.50.60">
    <property type="entry name" value="FAD/NAD(P)-binding domain"/>
    <property type="match status" value="2"/>
</dbReference>
<name>A0A0D2C7D6_9EURO</name>
<dbReference type="PRINTS" id="PR00419">
    <property type="entry name" value="ADXRDTASE"/>
</dbReference>
<protein>
    <recommendedName>
        <fullName evidence="6">FAD dependent oxidoreductase domain-containing protein</fullName>
    </recommendedName>
</protein>
<dbReference type="GeneID" id="25322940"/>
<evidence type="ECO:0000256" key="5">
    <source>
        <dbReference type="ARBA" id="ARBA00023002"/>
    </source>
</evidence>
<dbReference type="GO" id="GO:0050660">
    <property type="term" value="F:flavin adenine dinucleotide binding"/>
    <property type="evidence" value="ECO:0007669"/>
    <property type="project" value="InterPro"/>
</dbReference>
<dbReference type="InterPro" id="IPR000960">
    <property type="entry name" value="Flavin_mOase"/>
</dbReference>
<evidence type="ECO:0000256" key="4">
    <source>
        <dbReference type="ARBA" id="ARBA00022857"/>
    </source>
</evidence>
<evidence type="ECO:0000313" key="8">
    <source>
        <dbReference type="Proteomes" id="UP000054342"/>
    </source>
</evidence>
<gene>
    <name evidence="7" type="ORF">PV05_01032</name>
</gene>
<dbReference type="GO" id="GO:0004499">
    <property type="term" value="F:N,N-dimethylaniline monooxygenase activity"/>
    <property type="evidence" value="ECO:0007669"/>
    <property type="project" value="InterPro"/>
</dbReference>
<dbReference type="InterPro" id="IPR020946">
    <property type="entry name" value="Flavin_mOase-like"/>
</dbReference>
<dbReference type="InterPro" id="IPR006076">
    <property type="entry name" value="FAD-dep_OxRdtase"/>
</dbReference>
<evidence type="ECO:0000313" key="7">
    <source>
        <dbReference type="EMBL" id="KIW60846.1"/>
    </source>
</evidence>
<dbReference type="Pfam" id="PF00743">
    <property type="entry name" value="FMO-like"/>
    <property type="match status" value="2"/>
</dbReference>
<dbReference type="Proteomes" id="UP000054342">
    <property type="component" value="Unassembled WGS sequence"/>
</dbReference>
<keyword evidence="4" id="KW-0521">NADP</keyword>
<dbReference type="InterPro" id="IPR036188">
    <property type="entry name" value="FAD/NAD-bd_sf"/>
</dbReference>
<dbReference type="EMBL" id="KN847317">
    <property type="protein sequence ID" value="KIW60846.1"/>
    <property type="molecule type" value="Genomic_DNA"/>
</dbReference>
<accession>A0A0D2C7D6</accession>
<reference evidence="7 8" key="1">
    <citation type="submission" date="2015-01" db="EMBL/GenBank/DDBJ databases">
        <title>The Genome Sequence of Exophiala xenobiotica CBS118157.</title>
        <authorList>
            <consortium name="The Broad Institute Genomics Platform"/>
            <person name="Cuomo C."/>
            <person name="de Hoog S."/>
            <person name="Gorbushina A."/>
            <person name="Stielow B."/>
            <person name="Teixiera M."/>
            <person name="Abouelleil A."/>
            <person name="Chapman S.B."/>
            <person name="Priest M."/>
            <person name="Young S.K."/>
            <person name="Wortman J."/>
            <person name="Nusbaum C."/>
            <person name="Birren B."/>
        </authorList>
    </citation>
    <scope>NUCLEOTIDE SEQUENCE [LARGE SCALE GENOMIC DNA]</scope>
    <source>
        <strain evidence="7 8">CBS 118157</strain>
    </source>
</reference>
<dbReference type="PANTHER" id="PTHR23023">
    <property type="entry name" value="DIMETHYLANILINE MONOOXYGENASE"/>
    <property type="match status" value="1"/>
</dbReference>
<dbReference type="AlphaFoldDB" id="A0A0D2C7D6"/>
<evidence type="ECO:0000259" key="6">
    <source>
        <dbReference type="Pfam" id="PF01266"/>
    </source>
</evidence>
<keyword evidence="2" id="KW-0285">Flavoprotein</keyword>
<comment type="similarity">
    <text evidence="1">Belongs to the FMO family.</text>
</comment>
<keyword evidence="3" id="KW-0274">FAD</keyword>
<dbReference type="OrthoDB" id="66881at2759"/>
<dbReference type="Pfam" id="PF01266">
    <property type="entry name" value="DAO"/>
    <property type="match status" value="1"/>
</dbReference>
<feature type="domain" description="FAD dependent oxidoreductase" evidence="6">
    <location>
        <begin position="7"/>
        <end position="42"/>
    </location>
</feature>
<keyword evidence="5" id="KW-0560">Oxidoreductase</keyword>
<sequence>MIERVRRVAVIGAGVSGVTTAVHLQAEGLNVTVFERAPVAGGVWVLDPRTPHEPTFPSTKPSLADSVFYNSIENEDPYLLHAPPGPAYETLTNNVATQFLELSVNSWPAGTPAFVKHNVIAEYIQDTSIKTGIHERTLYNTRVKNLSKEGNIWRLETSTWNKTTGKATEKVWEFELVVVASGRECLLKLLSIVSQDFNRFHFQAIYEFCASAGAYPDSRFYIPEFLFRSVFPLTINIEKSTDYHAPRVPDIPGLAEWKEAWPSRIQHSKSYRNPNGFEDQTIFLIGGSASSIDIAREVGPVAKRVYQSTRGGFMDTPESWLPPNGTRVPGIASFGELDDEPSVAAGAIPGKVVLVDGRVLEDIDRVIVATGYHFTLPFLPRDFHRDDVPREEADGKVLVTDGTMLHNLHKDIFYIPDPSLAFTGVPFYTATFSLFEFQAIAIAAVFSGQAQMPTWDEMTAQYKERIKEKGHGKPFHTLVGQDVQYAKGLMEWVNLGRDPSTKKVDGYSAEWIAAREEFIKTFWERGSKENKSTAEEFTA</sequence>